<reference evidence="1 2" key="1">
    <citation type="journal article" date="2012" name="Genome Biol.">
        <title>Sequencing three crocodilian genomes to illuminate the evolution of archosaurs and amniotes.</title>
        <authorList>
            <person name="St John J.A."/>
            <person name="Braun E.L."/>
            <person name="Isberg S.R."/>
            <person name="Miles L.G."/>
            <person name="Chong A.Y."/>
            <person name="Gongora J."/>
            <person name="Dalzell P."/>
            <person name="Moran C."/>
            <person name="Bed'hom B."/>
            <person name="Abzhanov A."/>
            <person name="Burgess S.C."/>
            <person name="Cooksey A.M."/>
            <person name="Castoe T.A."/>
            <person name="Crawford N.G."/>
            <person name="Densmore L.D."/>
            <person name="Drew J.C."/>
            <person name="Edwards S.V."/>
            <person name="Faircloth B.C."/>
            <person name="Fujita M.K."/>
            <person name="Greenwold M.J."/>
            <person name="Hoffmann F.G."/>
            <person name="Howard J.M."/>
            <person name="Iguchi T."/>
            <person name="Janes D.E."/>
            <person name="Khan S.Y."/>
            <person name="Kohno S."/>
            <person name="de Koning A.J."/>
            <person name="Lance S.L."/>
            <person name="McCarthy F.M."/>
            <person name="McCormack J.E."/>
            <person name="Merchant M.E."/>
            <person name="Peterson D.G."/>
            <person name="Pollock D.D."/>
            <person name="Pourmand N."/>
            <person name="Raney B.J."/>
            <person name="Roessler K.A."/>
            <person name="Sanford J.R."/>
            <person name="Sawyer R.H."/>
            <person name="Schmidt C.J."/>
            <person name="Triplett E.W."/>
            <person name="Tuberville T.D."/>
            <person name="Venegas-Anaya M."/>
            <person name="Howard J.T."/>
            <person name="Jarvis E.D."/>
            <person name="Guillette L.J.Jr."/>
            <person name="Glenn T.C."/>
            <person name="Green R.E."/>
            <person name="Ray D.A."/>
        </authorList>
    </citation>
    <scope>NUCLEOTIDE SEQUENCE [LARGE SCALE GENOMIC DNA]</scope>
    <source>
        <strain evidence="1">KSC_2009_1</strain>
    </source>
</reference>
<keyword evidence="2" id="KW-1185">Reference proteome</keyword>
<evidence type="ECO:0000313" key="2">
    <source>
        <dbReference type="Proteomes" id="UP000050525"/>
    </source>
</evidence>
<dbReference type="STRING" id="8496.A0A151NJV6"/>
<dbReference type="Proteomes" id="UP000050525">
    <property type="component" value="Unassembled WGS sequence"/>
</dbReference>
<organism evidence="1 2">
    <name type="scientific">Alligator mississippiensis</name>
    <name type="common">American alligator</name>
    <dbReference type="NCBI Taxonomy" id="8496"/>
    <lineage>
        <taxon>Eukaryota</taxon>
        <taxon>Metazoa</taxon>
        <taxon>Chordata</taxon>
        <taxon>Craniata</taxon>
        <taxon>Vertebrata</taxon>
        <taxon>Euteleostomi</taxon>
        <taxon>Archelosauria</taxon>
        <taxon>Archosauria</taxon>
        <taxon>Crocodylia</taxon>
        <taxon>Alligatoridae</taxon>
        <taxon>Alligatorinae</taxon>
        <taxon>Alligator</taxon>
    </lineage>
</organism>
<name>A0A151NJV6_ALLMI</name>
<gene>
    <name evidence="1" type="ORF">Y1Q_0000848</name>
</gene>
<proteinExistence type="predicted"/>
<accession>A0A151NJV6</accession>
<protein>
    <recommendedName>
        <fullName evidence="3">Reverse transcriptase domain-containing protein</fullName>
    </recommendedName>
</protein>
<evidence type="ECO:0008006" key="3">
    <source>
        <dbReference type="Google" id="ProtNLM"/>
    </source>
</evidence>
<comment type="caution">
    <text evidence="1">The sequence shown here is derived from an EMBL/GenBank/DDBJ whole genome shotgun (WGS) entry which is preliminary data.</text>
</comment>
<dbReference type="EMBL" id="AKHW03002899">
    <property type="protein sequence ID" value="KYO36969.1"/>
    <property type="molecule type" value="Genomic_DNA"/>
</dbReference>
<evidence type="ECO:0000313" key="1">
    <source>
        <dbReference type="EMBL" id="KYO36969.1"/>
    </source>
</evidence>
<dbReference type="AlphaFoldDB" id="A0A151NJV6"/>
<sequence>MPVIWKRAMTVLIHKKGDPTDPGNWRPIALRSTITKLYASCLVAHVTDWAVTGRAVSRSQKGFMSTEGCNKHNFTLQMALDNA</sequence>